<dbReference type="SUPFAM" id="SSF50911">
    <property type="entry name" value="Mannose 6-phosphate receptor domain"/>
    <property type="match status" value="1"/>
</dbReference>
<comment type="subcellular location">
    <subcellularLocation>
        <location evidence="1">Endoplasmic reticulum</location>
    </subcellularLocation>
</comment>
<dbReference type="Gene3D" id="2.70.130.10">
    <property type="entry name" value="Mannose-6-phosphate receptor binding domain"/>
    <property type="match status" value="1"/>
</dbReference>
<dbReference type="RefSeq" id="XP_013401270.1">
    <property type="nucleotide sequence ID" value="XM_013545816.1"/>
</dbReference>
<evidence type="ECO:0000256" key="5">
    <source>
        <dbReference type="SAM" id="MobiDB-lite"/>
    </source>
</evidence>
<keyword evidence="2 6" id="KW-0732">Signal</keyword>
<name>A0A1S3IST1_LINAN</name>
<dbReference type="STRING" id="7574.A0A1S3IST1"/>
<evidence type="ECO:0000256" key="1">
    <source>
        <dbReference type="ARBA" id="ARBA00004240"/>
    </source>
</evidence>
<keyword evidence="8" id="KW-1185">Reference proteome</keyword>
<evidence type="ECO:0000256" key="4">
    <source>
        <dbReference type="ARBA" id="ARBA00023157"/>
    </source>
</evidence>
<dbReference type="InterPro" id="IPR044865">
    <property type="entry name" value="MRH_dom"/>
</dbReference>
<feature type="region of interest" description="Disordered" evidence="5">
    <location>
        <begin position="359"/>
        <end position="471"/>
    </location>
</feature>
<dbReference type="KEGG" id="lak:106167110"/>
<proteinExistence type="predicted"/>
<evidence type="ECO:0000256" key="2">
    <source>
        <dbReference type="ARBA" id="ARBA00022729"/>
    </source>
</evidence>
<dbReference type="GeneID" id="106167110"/>
<dbReference type="AlphaFoldDB" id="A0A1S3IST1"/>
<feature type="compositionally biased region" description="Polar residues" evidence="5">
    <location>
        <begin position="360"/>
        <end position="369"/>
    </location>
</feature>
<evidence type="ECO:0000256" key="3">
    <source>
        <dbReference type="ARBA" id="ARBA00022824"/>
    </source>
</evidence>
<feature type="compositionally biased region" description="Acidic residues" evidence="5">
    <location>
        <begin position="496"/>
        <end position="508"/>
    </location>
</feature>
<feature type="signal peptide" evidence="6">
    <location>
        <begin position="1"/>
        <end position="22"/>
    </location>
</feature>
<dbReference type="PANTHER" id="PTHR15414:SF5">
    <property type="entry name" value="PROTEIN OS-9"/>
    <property type="match status" value="1"/>
</dbReference>
<feature type="chain" id="PRO_5010262715" evidence="6">
    <location>
        <begin position="23"/>
        <end position="740"/>
    </location>
</feature>
<feature type="compositionally biased region" description="Polar residues" evidence="5">
    <location>
        <begin position="436"/>
        <end position="454"/>
    </location>
</feature>
<feature type="region of interest" description="Disordered" evidence="5">
    <location>
        <begin position="581"/>
        <end position="639"/>
    </location>
</feature>
<feature type="compositionally biased region" description="Acidic residues" evidence="5">
    <location>
        <begin position="455"/>
        <end position="466"/>
    </location>
</feature>
<feature type="region of interest" description="Disordered" evidence="5">
    <location>
        <begin position="274"/>
        <end position="310"/>
    </location>
</feature>
<dbReference type="Pfam" id="PF07915">
    <property type="entry name" value="PRKCSH"/>
    <property type="match status" value="1"/>
</dbReference>
<evidence type="ECO:0000256" key="6">
    <source>
        <dbReference type="SAM" id="SignalP"/>
    </source>
</evidence>
<keyword evidence="3" id="KW-0256">Endoplasmic reticulum</keyword>
<dbReference type="InterPro" id="IPR012913">
    <property type="entry name" value="OS9-like_dom"/>
</dbReference>
<dbReference type="InParanoid" id="A0A1S3IST1"/>
<accession>A0A1S3IST1</accession>
<evidence type="ECO:0000313" key="8">
    <source>
        <dbReference type="Proteomes" id="UP000085678"/>
    </source>
</evidence>
<dbReference type="OrthoDB" id="448954at2759"/>
<feature type="domain" description="MRH" evidence="7">
    <location>
        <begin position="100"/>
        <end position="219"/>
    </location>
</feature>
<feature type="compositionally biased region" description="Polar residues" evidence="5">
    <location>
        <begin position="414"/>
        <end position="423"/>
    </location>
</feature>
<keyword evidence="4" id="KW-1015">Disulfide bond</keyword>
<dbReference type="GO" id="GO:0005788">
    <property type="term" value="C:endoplasmic reticulum lumen"/>
    <property type="evidence" value="ECO:0007669"/>
    <property type="project" value="TreeGrafter"/>
</dbReference>
<organism evidence="8 9">
    <name type="scientific">Lingula anatina</name>
    <name type="common">Brachiopod</name>
    <name type="synonym">Lingula unguis</name>
    <dbReference type="NCBI Taxonomy" id="7574"/>
    <lineage>
        <taxon>Eukaryota</taxon>
        <taxon>Metazoa</taxon>
        <taxon>Spiralia</taxon>
        <taxon>Lophotrochozoa</taxon>
        <taxon>Brachiopoda</taxon>
        <taxon>Linguliformea</taxon>
        <taxon>Lingulata</taxon>
        <taxon>Lingulida</taxon>
        <taxon>Linguloidea</taxon>
        <taxon>Lingulidae</taxon>
        <taxon>Lingula</taxon>
    </lineage>
</organism>
<dbReference type="GO" id="GO:0030970">
    <property type="term" value="P:retrograde protein transport, ER to cytosol"/>
    <property type="evidence" value="ECO:0007669"/>
    <property type="project" value="TreeGrafter"/>
</dbReference>
<dbReference type="InterPro" id="IPR045149">
    <property type="entry name" value="OS-9-like"/>
</dbReference>
<feature type="compositionally biased region" description="Basic and acidic residues" evidence="5">
    <location>
        <begin position="274"/>
        <end position="298"/>
    </location>
</feature>
<evidence type="ECO:0000259" key="7">
    <source>
        <dbReference type="PROSITE" id="PS51914"/>
    </source>
</evidence>
<feature type="region of interest" description="Disordered" evidence="5">
    <location>
        <begin position="483"/>
        <end position="518"/>
    </location>
</feature>
<dbReference type="InterPro" id="IPR009011">
    <property type="entry name" value="Man6P_isomerase_rcpt-bd_dom_sf"/>
</dbReference>
<feature type="compositionally biased region" description="Polar residues" evidence="5">
    <location>
        <begin position="388"/>
        <end position="398"/>
    </location>
</feature>
<evidence type="ECO:0000313" key="9">
    <source>
        <dbReference type="RefSeq" id="XP_013401270.1"/>
    </source>
</evidence>
<gene>
    <name evidence="9" type="primary">LOC106167110</name>
</gene>
<dbReference type="PROSITE" id="PS51914">
    <property type="entry name" value="MRH"/>
    <property type="match status" value="1"/>
</dbReference>
<feature type="compositionally biased region" description="Basic and acidic residues" evidence="5">
    <location>
        <begin position="582"/>
        <end position="616"/>
    </location>
</feature>
<protein>
    <submittedName>
        <fullName evidence="9">Protein OS-9</fullName>
    </submittedName>
</protein>
<sequence length="740" mass="83861">MATKTLAAAALFTSFILPLSGGFLNIEELKTINYGIQILNIPVKVGQAADGDVMVLSSKHGQQYQCSFPDHSQQEKQKEEEEKIAIETGIPELLRPLENSPCLVYRKDWWTYEFCYGKFIKQYHMEDGKPVGIEIFLGHYESEFDWNNETIKKDAKNRLNRYHSQQYVNGSNCDLTGVPRRSEVRFLCDEGTGDHVVSVHEPQTCVYTIVVHTNKICHHPYLRSPSSQKPLPITCNPLLTDEQYSEYTQEQEKQRKAEELKHILALQMAEKKKQKLEEEMERMEKLQQDASEDAEKTDPPPVTEDQNTLQPKLRKILTDVLTKKFEKQFGIGSQVPELREIKDMADFQQFVSEYFGIQNKADTSGQAQKVDSPVKDEEKEDESDNQERQITSDNQINHDLNKEIGKGNEAVVDGQQSKQSGTDAQVLDQDIPEPQPSSEQGKPSETPGGQNVNSESEDDISGEMDEETQKFYKNLMKVINKANKNMKKGGKSEKGEVEEEEEDPDATEEQFTKGLEDLGLGADDMAWVANRKEDIRKAMSAQFNDIVDEAERELAGEGEDVQGLDRDVAIQSLSTTLTKLLKRLDDQPPEETDKLETPESAVKSKDRQSKGEDRWRVKVTSGKRKPQDSALDPVTQKLQSGIQEQLQKAGFDTGGRKIEVKIITTGYYNADDDSIHMLSDDDSKAINKMVIAILGTDTDAVDEAEKHSQLEDNYQFVYGKQTKKTSKNKDDSINDLLYYR</sequence>
<dbReference type="PANTHER" id="PTHR15414">
    <property type="entry name" value="OS-9-RELATED"/>
    <property type="match status" value="1"/>
</dbReference>
<dbReference type="Proteomes" id="UP000085678">
    <property type="component" value="Unplaced"/>
</dbReference>
<reference evidence="9" key="1">
    <citation type="submission" date="2025-08" db="UniProtKB">
        <authorList>
            <consortium name="RefSeq"/>
        </authorList>
    </citation>
    <scope>IDENTIFICATION</scope>
    <source>
        <tissue evidence="9">Gonads</tissue>
    </source>
</reference>
<dbReference type="GO" id="GO:0030968">
    <property type="term" value="P:endoplasmic reticulum unfolded protein response"/>
    <property type="evidence" value="ECO:0007669"/>
    <property type="project" value="InterPro"/>
</dbReference>